<proteinExistence type="predicted"/>
<keyword evidence="2" id="KW-1185">Reference proteome</keyword>
<evidence type="ECO:0000313" key="2">
    <source>
        <dbReference type="Proteomes" id="UP000821845"/>
    </source>
</evidence>
<protein>
    <submittedName>
        <fullName evidence="1">Uncharacterized protein</fullName>
    </submittedName>
</protein>
<dbReference type="Proteomes" id="UP000821845">
    <property type="component" value="Chromosome 4"/>
</dbReference>
<evidence type="ECO:0000313" key="1">
    <source>
        <dbReference type="EMBL" id="KAH6933956.1"/>
    </source>
</evidence>
<sequence length="390" mass="44182">MSSSYRCDAEGSEPASNSRQEHEVGEDTLEQEGFDGSLCPDYELSTTTDGAVTKCTYSCVEGPAEYYVDVLNGMLCAGYFLFRKNAAVGVTSACSIFLCVVVTALIITLKNVDAEAPSNDVAPAPLERPFDDAEGKVKELESLLQYIKNNNQPRQCSDLLRAGQRNSGVYTIYHSKALRQGQNVFCNMYNDGGGWTVIQRRGQFKNRVFHFYRNWTEYAKGFGNPEEEYWIGNEALNALTGGNNPMTLRVVLRNTTQDKAYIYYNTFRVQSAENMYRLQLGSLIGPQGWDAMRHANGMNFSTYDRDNDASTYNCAEQYRGAWWYSDCHACNPNGLNLNGYHDSYGDGIEWSVRDHVGKLYFYSYPYMEMMIRPAHFLQGKEKQLKFFPTP</sequence>
<organism evidence="1 2">
    <name type="scientific">Hyalomma asiaticum</name>
    <name type="common">Tick</name>
    <dbReference type="NCBI Taxonomy" id="266040"/>
    <lineage>
        <taxon>Eukaryota</taxon>
        <taxon>Metazoa</taxon>
        <taxon>Ecdysozoa</taxon>
        <taxon>Arthropoda</taxon>
        <taxon>Chelicerata</taxon>
        <taxon>Arachnida</taxon>
        <taxon>Acari</taxon>
        <taxon>Parasitiformes</taxon>
        <taxon>Ixodida</taxon>
        <taxon>Ixodoidea</taxon>
        <taxon>Ixodidae</taxon>
        <taxon>Hyalomminae</taxon>
        <taxon>Hyalomma</taxon>
    </lineage>
</organism>
<accession>A0ACB7SIT8</accession>
<gene>
    <name evidence="1" type="ORF">HPB50_019344</name>
</gene>
<comment type="caution">
    <text evidence="1">The sequence shown here is derived from an EMBL/GenBank/DDBJ whole genome shotgun (WGS) entry which is preliminary data.</text>
</comment>
<reference evidence="1" key="1">
    <citation type="submission" date="2020-05" db="EMBL/GenBank/DDBJ databases">
        <title>Large-scale comparative analyses of tick genomes elucidate their genetic diversity and vector capacities.</title>
        <authorList>
            <person name="Jia N."/>
            <person name="Wang J."/>
            <person name="Shi W."/>
            <person name="Du L."/>
            <person name="Sun Y."/>
            <person name="Zhan W."/>
            <person name="Jiang J."/>
            <person name="Wang Q."/>
            <person name="Zhang B."/>
            <person name="Ji P."/>
            <person name="Sakyi L.B."/>
            <person name="Cui X."/>
            <person name="Yuan T."/>
            <person name="Jiang B."/>
            <person name="Yang W."/>
            <person name="Lam T.T.-Y."/>
            <person name="Chang Q."/>
            <person name="Ding S."/>
            <person name="Wang X."/>
            <person name="Zhu J."/>
            <person name="Ruan X."/>
            <person name="Zhao L."/>
            <person name="Wei J."/>
            <person name="Que T."/>
            <person name="Du C."/>
            <person name="Cheng J."/>
            <person name="Dai P."/>
            <person name="Han X."/>
            <person name="Huang E."/>
            <person name="Gao Y."/>
            <person name="Liu J."/>
            <person name="Shao H."/>
            <person name="Ye R."/>
            <person name="Li L."/>
            <person name="Wei W."/>
            <person name="Wang X."/>
            <person name="Wang C."/>
            <person name="Yang T."/>
            <person name="Huo Q."/>
            <person name="Li W."/>
            <person name="Guo W."/>
            <person name="Chen H."/>
            <person name="Zhou L."/>
            <person name="Ni X."/>
            <person name="Tian J."/>
            <person name="Zhou Y."/>
            <person name="Sheng Y."/>
            <person name="Liu T."/>
            <person name="Pan Y."/>
            <person name="Xia L."/>
            <person name="Li J."/>
            <person name="Zhao F."/>
            <person name="Cao W."/>
        </authorList>
    </citation>
    <scope>NUCLEOTIDE SEQUENCE</scope>
    <source>
        <strain evidence="1">Hyas-2018</strain>
    </source>
</reference>
<dbReference type="EMBL" id="CM023484">
    <property type="protein sequence ID" value="KAH6933956.1"/>
    <property type="molecule type" value="Genomic_DNA"/>
</dbReference>
<name>A0ACB7SIT8_HYAAI</name>